<evidence type="ECO:0000259" key="1">
    <source>
        <dbReference type="Pfam" id="PF07700"/>
    </source>
</evidence>
<keyword evidence="3" id="KW-1185">Reference proteome</keyword>
<dbReference type="GO" id="GO:0020037">
    <property type="term" value="F:heme binding"/>
    <property type="evidence" value="ECO:0007669"/>
    <property type="project" value="InterPro"/>
</dbReference>
<protein>
    <submittedName>
        <fullName evidence="2">Heme NO-binding protein</fullName>
    </submittedName>
</protein>
<dbReference type="Proteomes" id="UP000281343">
    <property type="component" value="Unassembled WGS sequence"/>
</dbReference>
<dbReference type="Pfam" id="PF07700">
    <property type="entry name" value="HNOB"/>
    <property type="match status" value="1"/>
</dbReference>
<dbReference type="InterPro" id="IPR038158">
    <property type="entry name" value="H-NOX_domain_sf"/>
</dbReference>
<dbReference type="InterPro" id="IPR011644">
    <property type="entry name" value="Heme_NO-bd"/>
</dbReference>
<dbReference type="OrthoDB" id="981203at2"/>
<evidence type="ECO:0000313" key="3">
    <source>
        <dbReference type="Proteomes" id="UP000281343"/>
    </source>
</evidence>
<dbReference type="InterPro" id="IPR024096">
    <property type="entry name" value="NO_sig/Golgi_transp_ligand-bd"/>
</dbReference>
<dbReference type="EMBL" id="RCNT01000002">
    <property type="protein sequence ID" value="RMA43045.1"/>
    <property type="molecule type" value="Genomic_DNA"/>
</dbReference>
<dbReference type="Gene3D" id="3.90.1520.10">
    <property type="entry name" value="H-NOX domain"/>
    <property type="match status" value="1"/>
</dbReference>
<evidence type="ECO:0000313" key="2">
    <source>
        <dbReference type="EMBL" id="RMA43045.1"/>
    </source>
</evidence>
<comment type="caution">
    <text evidence="2">The sequence shown here is derived from an EMBL/GenBank/DDBJ whole genome shotgun (WGS) entry which is preliminary data.</text>
</comment>
<feature type="domain" description="Heme NO-binding" evidence="1">
    <location>
        <begin position="2"/>
        <end position="157"/>
    </location>
</feature>
<gene>
    <name evidence="2" type="ORF">D9R08_05255</name>
</gene>
<organism evidence="2 3">
    <name type="scientific">Rhodophyticola porphyridii</name>
    <dbReference type="NCBI Taxonomy" id="1852017"/>
    <lineage>
        <taxon>Bacteria</taxon>
        <taxon>Pseudomonadati</taxon>
        <taxon>Pseudomonadota</taxon>
        <taxon>Alphaproteobacteria</taxon>
        <taxon>Rhodobacterales</taxon>
        <taxon>Roseobacteraceae</taxon>
        <taxon>Rhodophyticola</taxon>
    </lineage>
</organism>
<dbReference type="RefSeq" id="WP_121896981.1">
    <property type="nucleotide sequence ID" value="NZ_RCNT01000002.1"/>
</dbReference>
<sequence>MHGLVNRALQEFVKDTYGADIWGEVRDQAALPFDEFESMLHYDIRLTRLTIDAASAVLHKDAASLLEDVGSWLVSNPAQESIRRLLRFGGTTFLDFLQSLEELPGRARMALPDLDMPEIVLQTDTPGRFRLEIRWVLDGMGSVLLGALRGMADDYGALVVLEAEHGREGAEIVVIDLLDAQFAAGRTFELDAQMR</sequence>
<dbReference type="AlphaFoldDB" id="A0A3L9Y6G0"/>
<dbReference type="PANTHER" id="PTHR45655:SF13">
    <property type="entry name" value="SOLUBLE GUANYLATE CYCLASE GCY-32-RELATED"/>
    <property type="match status" value="1"/>
</dbReference>
<proteinExistence type="predicted"/>
<reference evidence="2 3" key="1">
    <citation type="submission" date="2018-10" db="EMBL/GenBank/DDBJ databases">
        <authorList>
            <person name="Jung H.S."/>
            <person name="Jeon C.O."/>
        </authorList>
    </citation>
    <scope>NUCLEOTIDE SEQUENCE [LARGE SCALE GENOMIC DNA]</scope>
    <source>
        <strain evidence="2 3">MA-7-27</strain>
    </source>
</reference>
<name>A0A3L9Y6G0_9RHOB</name>
<dbReference type="PANTHER" id="PTHR45655">
    <property type="entry name" value="GUANYLATE CYCLASE SOLUBLE SUBUNIT BETA-2"/>
    <property type="match status" value="1"/>
</dbReference>
<accession>A0A3L9Y6G0</accession>
<dbReference type="SUPFAM" id="SSF111126">
    <property type="entry name" value="Ligand-binding domain in the NO signalling and Golgi transport"/>
    <property type="match status" value="1"/>
</dbReference>